<dbReference type="EMBL" id="CAJOBP010042353">
    <property type="protein sequence ID" value="CAF4765683.1"/>
    <property type="molecule type" value="Genomic_DNA"/>
</dbReference>
<name>A0A821M9F5_9BILA</name>
<evidence type="ECO:0000313" key="2">
    <source>
        <dbReference type="EMBL" id="CAF4765683.1"/>
    </source>
</evidence>
<sequence length="108" mass="11793">MSGHDNLGPTRRSTLVPKPKQNADIVTFPLLDRDEHGNPIPPTPPSIPLNNGEDDEDDIPYRLMDYPRPPQQSQNVNSNSLLPIAGAGLGRKPRTVAEIRAAPIANKK</sequence>
<evidence type="ECO:0000313" key="3">
    <source>
        <dbReference type="Proteomes" id="UP000663873"/>
    </source>
</evidence>
<feature type="region of interest" description="Disordered" evidence="1">
    <location>
        <begin position="1"/>
        <end position="87"/>
    </location>
</feature>
<keyword evidence="3" id="KW-1185">Reference proteome</keyword>
<reference evidence="2" key="1">
    <citation type="submission" date="2021-02" db="EMBL/GenBank/DDBJ databases">
        <authorList>
            <person name="Nowell W R."/>
        </authorList>
    </citation>
    <scope>NUCLEOTIDE SEQUENCE</scope>
</reference>
<gene>
    <name evidence="2" type="ORF">UJA718_LOCUS39662</name>
</gene>
<comment type="caution">
    <text evidence="2">The sequence shown here is derived from an EMBL/GenBank/DDBJ whole genome shotgun (WGS) entry which is preliminary data.</text>
</comment>
<organism evidence="2 3">
    <name type="scientific">Rotaria socialis</name>
    <dbReference type="NCBI Taxonomy" id="392032"/>
    <lineage>
        <taxon>Eukaryota</taxon>
        <taxon>Metazoa</taxon>
        <taxon>Spiralia</taxon>
        <taxon>Gnathifera</taxon>
        <taxon>Rotifera</taxon>
        <taxon>Eurotatoria</taxon>
        <taxon>Bdelloidea</taxon>
        <taxon>Philodinida</taxon>
        <taxon>Philodinidae</taxon>
        <taxon>Rotaria</taxon>
    </lineage>
</organism>
<accession>A0A821M9F5</accession>
<feature type="compositionally biased region" description="Polar residues" evidence="1">
    <location>
        <begin position="71"/>
        <end position="81"/>
    </location>
</feature>
<dbReference type="AlphaFoldDB" id="A0A821M9F5"/>
<dbReference type="Proteomes" id="UP000663873">
    <property type="component" value="Unassembled WGS sequence"/>
</dbReference>
<proteinExistence type="predicted"/>
<evidence type="ECO:0000256" key="1">
    <source>
        <dbReference type="SAM" id="MobiDB-lite"/>
    </source>
</evidence>
<protein>
    <submittedName>
        <fullName evidence="2">Uncharacterized protein</fullName>
    </submittedName>
</protein>